<evidence type="ECO:0000313" key="4">
    <source>
        <dbReference type="EMBL" id="KAF8686000.1"/>
    </source>
</evidence>
<comment type="caution">
    <text evidence="4">The sequence shown here is derived from an EMBL/GenBank/DDBJ whole genome shotgun (WGS) entry which is preliminary data.</text>
</comment>
<dbReference type="Proteomes" id="UP000636709">
    <property type="component" value="Unassembled WGS sequence"/>
</dbReference>
<dbReference type="EMBL" id="JACEFO010002082">
    <property type="protein sequence ID" value="KAF8686000.1"/>
    <property type="molecule type" value="Genomic_DNA"/>
</dbReference>
<feature type="compositionally biased region" description="Basic and acidic residues" evidence="1">
    <location>
        <begin position="155"/>
        <end position="169"/>
    </location>
</feature>
<proteinExistence type="predicted"/>
<dbReference type="AlphaFoldDB" id="A0A835EG09"/>
<sequence length="302" mass="35551">MDPNSTFQLKIRLFGNKMRMREDYICGYLEMFVDSDLTNYMDLVKEIVEKRPPGYLEVAHFQYYDDVLRICPELKSDQDLMSMFEKHSKTKVVQMLISYCDPSEQFEPFQEWPFQDNVEEDDTYLWNPLPENEHVGVDEEILYLEKALVETIEEDKEKEYAPEEDGHFPEDEDEDESDLDIESESKLEPDQELVEQVANLEFDKEDPPMKVGSTYPSMAEFKLALQTYAIKHEFEYNTAKSAPYRFTAFCSRKVKDNCQWRLHASVKDDLCTVVVSLLIFLFPIADVFISILLLLINVHFCR</sequence>
<reference evidence="4" key="1">
    <citation type="submission" date="2020-07" db="EMBL/GenBank/DDBJ databases">
        <title>Genome sequence and genetic diversity analysis of an under-domesticated orphan crop, white fonio (Digitaria exilis).</title>
        <authorList>
            <person name="Bennetzen J.L."/>
            <person name="Chen S."/>
            <person name="Ma X."/>
            <person name="Wang X."/>
            <person name="Yssel A.E.J."/>
            <person name="Chaluvadi S.R."/>
            <person name="Johnson M."/>
            <person name="Gangashetty P."/>
            <person name="Hamidou F."/>
            <person name="Sanogo M.D."/>
            <person name="Zwaenepoel A."/>
            <person name="Wallace J."/>
            <person name="Van De Peer Y."/>
            <person name="Van Deynze A."/>
        </authorList>
    </citation>
    <scope>NUCLEOTIDE SEQUENCE</scope>
    <source>
        <tissue evidence="4">Leaves</tissue>
    </source>
</reference>
<gene>
    <name evidence="4" type="ORF">HU200_043928</name>
</gene>
<dbReference type="Pfam" id="PF03108">
    <property type="entry name" value="DBD_Tnp_Mut"/>
    <property type="match status" value="1"/>
</dbReference>
<organism evidence="4 5">
    <name type="scientific">Digitaria exilis</name>
    <dbReference type="NCBI Taxonomy" id="1010633"/>
    <lineage>
        <taxon>Eukaryota</taxon>
        <taxon>Viridiplantae</taxon>
        <taxon>Streptophyta</taxon>
        <taxon>Embryophyta</taxon>
        <taxon>Tracheophyta</taxon>
        <taxon>Spermatophyta</taxon>
        <taxon>Magnoliopsida</taxon>
        <taxon>Liliopsida</taxon>
        <taxon>Poales</taxon>
        <taxon>Poaceae</taxon>
        <taxon>PACMAD clade</taxon>
        <taxon>Panicoideae</taxon>
        <taxon>Panicodae</taxon>
        <taxon>Paniceae</taxon>
        <taxon>Anthephorinae</taxon>
        <taxon>Digitaria</taxon>
    </lineage>
</organism>
<feature type="domain" description="Transposase MuDR plant" evidence="3">
    <location>
        <begin position="209"/>
        <end position="269"/>
    </location>
</feature>
<keyword evidence="2" id="KW-0812">Transmembrane</keyword>
<evidence type="ECO:0000256" key="2">
    <source>
        <dbReference type="SAM" id="Phobius"/>
    </source>
</evidence>
<keyword evidence="2" id="KW-1133">Transmembrane helix</keyword>
<evidence type="ECO:0000313" key="5">
    <source>
        <dbReference type="Proteomes" id="UP000636709"/>
    </source>
</evidence>
<dbReference type="InterPro" id="IPR004332">
    <property type="entry name" value="Transposase_MuDR"/>
</dbReference>
<keyword evidence="5" id="KW-1185">Reference proteome</keyword>
<accession>A0A835EG09</accession>
<protein>
    <recommendedName>
        <fullName evidence="3">Transposase MuDR plant domain-containing protein</fullName>
    </recommendedName>
</protein>
<keyword evidence="2" id="KW-0472">Membrane</keyword>
<evidence type="ECO:0000256" key="1">
    <source>
        <dbReference type="SAM" id="MobiDB-lite"/>
    </source>
</evidence>
<dbReference type="OrthoDB" id="690362at2759"/>
<feature type="region of interest" description="Disordered" evidence="1">
    <location>
        <begin position="153"/>
        <end position="190"/>
    </location>
</feature>
<evidence type="ECO:0000259" key="3">
    <source>
        <dbReference type="Pfam" id="PF03108"/>
    </source>
</evidence>
<feature type="compositionally biased region" description="Acidic residues" evidence="1">
    <location>
        <begin position="170"/>
        <end position="182"/>
    </location>
</feature>
<feature type="transmembrane region" description="Helical" evidence="2">
    <location>
        <begin position="273"/>
        <end position="296"/>
    </location>
</feature>
<name>A0A835EG09_9POAL</name>